<sequence length="297" mass="33053">MNLTGLGIWTAQFDFQPADIVRETAQELESLGYTSLWIGENIGREPISQSTMLLAATQRITVATGVMNLWARDPLSMFAAHQTLTEAYPDRFILGLGVSHAKLVNDTRGLRYGQPLQTARDYLAAMDSHAQRYRAVPADNAVRILAALGPRMLQLAAQHTGGAHTYLVPPEHTERARLILGPDKLLVSEQAVVLAKDKATARDIARRHLRRYLSLPNYVNNLRRLGYTDDELDRSGSNALVDALIAWGDEAAILRRIHQHQHAGADHVCIQVLVDDFRGLPLSQWRRLAAITPYASR</sequence>
<keyword evidence="4" id="KW-1185">Reference proteome</keyword>
<evidence type="ECO:0000259" key="2">
    <source>
        <dbReference type="Pfam" id="PF00296"/>
    </source>
</evidence>
<dbReference type="Pfam" id="PF00296">
    <property type="entry name" value="Bac_luciferase"/>
    <property type="match status" value="1"/>
</dbReference>
<dbReference type="NCBIfam" id="TIGR03620">
    <property type="entry name" value="F420_MSMEG_4141"/>
    <property type="match status" value="1"/>
</dbReference>
<accession>A0A919MVN7</accession>
<evidence type="ECO:0000313" key="3">
    <source>
        <dbReference type="EMBL" id="GIF01617.1"/>
    </source>
</evidence>
<dbReference type="InterPro" id="IPR036661">
    <property type="entry name" value="Luciferase-like_sf"/>
</dbReference>
<dbReference type="InterPro" id="IPR050564">
    <property type="entry name" value="F420-G6PD/mer"/>
</dbReference>
<protein>
    <submittedName>
        <fullName evidence="3">LLM class F420-dependent oxidoreductase</fullName>
    </submittedName>
</protein>
<dbReference type="InterPro" id="IPR019922">
    <property type="entry name" value="Lucif-like_OxRdatse_MSMEG_4141"/>
</dbReference>
<dbReference type="Proteomes" id="UP000636960">
    <property type="component" value="Unassembled WGS sequence"/>
</dbReference>
<dbReference type="RefSeq" id="WP_203790426.1">
    <property type="nucleotide sequence ID" value="NZ_BOMV01000107.1"/>
</dbReference>
<gene>
    <name evidence="3" type="ORF">Ari01nite_90810</name>
</gene>
<feature type="domain" description="Luciferase-like" evidence="2">
    <location>
        <begin position="17"/>
        <end position="267"/>
    </location>
</feature>
<organism evidence="3 4">
    <name type="scientific">Paractinoplanes rishiriensis</name>
    <dbReference type="NCBI Taxonomy" id="1050105"/>
    <lineage>
        <taxon>Bacteria</taxon>
        <taxon>Bacillati</taxon>
        <taxon>Actinomycetota</taxon>
        <taxon>Actinomycetes</taxon>
        <taxon>Micromonosporales</taxon>
        <taxon>Micromonosporaceae</taxon>
        <taxon>Paractinoplanes</taxon>
    </lineage>
</organism>
<dbReference type="PANTHER" id="PTHR43244:SF1">
    <property type="entry name" value="5,10-METHYLENETETRAHYDROMETHANOPTERIN REDUCTASE"/>
    <property type="match status" value="1"/>
</dbReference>
<dbReference type="EMBL" id="BOMV01000107">
    <property type="protein sequence ID" value="GIF01617.1"/>
    <property type="molecule type" value="Genomic_DNA"/>
</dbReference>
<dbReference type="AlphaFoldDB" id="A0A919MVN7"/>
<dbReference type="SUPFAM" id="SSF51679">
    <property type="entry name" value="Bacterial luciferase-like"/>
    <property type="match status" value="1"/>
</dbReference>
<keyword evidence="1" id="KW-0560">Oxidoreductase</keyword>
<dbReference type="Gene3D" id="3.20.20.30">
    <property type="entry name" value="Luciferase-like domain"/>
    <property type="match status" value="1"/>
</dbReference>
<proteinExistence type="predicted"/>
<comment type="caution">
    <text evidence="3">The sequence shown here is derived from an EMBL/GenBank/DDBJ whole genome shotgun (WGS) entry which is preliminary data.</text>
</comment>
<evidence type="ECO:0000313" key="4">
    <source>
        <dbReference type="Proteomes" id="UP000636960"/>
    </source>
</evidence>
<dbReference type="PANTHER" id="PTHR43244">
    <property type="match status" value="1"/>
</dbReference>
<evidence type="ECO:0000256" key="1">
    <source>
        <dbReference type="ARBA" id="ARBA00023002"/>
    </source>
</evidence>
<dbReference type="InterPro" id="IPR011251">
    <property type="entry name" value="Luciferase-like_dom"/>
</dbReference>
<reference evidence="3" key="1">
    <citation type="submission" date="2021-01" db="EMBL/GenBank/DDBJ databases">
        <title>Whole genome shotgun sequence of Actinoplanes rishiriensis NBRC 108556.</title>
        <authorList>
            <person name="Komaki H."/>
            <person name="Tamura T."/>
        </authorList>
    </citation>
    <scope>NUCLEOTIDE SEQUENCE</scope>
    <source>
        <strain evidence="3">NBRC 108556</strain>
    </source>
</reference>
<name>A0A919MVN7_9ACTN</name>
<dbReference type="GO" id="GO:0016705">
    <property type="term" value="F:oxidoreductase activity, acting on paired donors, with incorporation or reduction of molecular oxygen"/>
    <property type="evidence" value="ECO:0007669"/>
    <property type="project" value="InterPro"/>
</dbReference>